<accession>A0A923HCN8</accession>
<name>A0A923HCN8_9BURK</name>
<dbReference type="InterPro" id="IPR029032">
    <property type="entry name" value="AhpD-like"/>
</dbReference>
<dbReference type="NCBIfam" id="TIGR00778">
    <property type="entry name" value="ahpD_dom"/>
    <property type="match status" value="1"/>
</dbReference>
<dbReference type="InterPro" id="IPR004675">
    <property type="entry name" value="AhpD_core"/>
</dbReference>
<dbReference type="EMBL" id="JACOFV010000006">
    <property type="protein sequence ID" value="MBC3862087.1"/>
    <property type="molecule type" value="Genomic_DNA"/>
</dbReference>
<organism evidence="2 3">
    <name type="scientific">Undibacterium jejuense</name>
    <dbReference type="NCBI Taxonomy" id="1344949"/>
    <lineage>
        <taxon>Bacteria</taxon>
        <taxon>Pseudomonadati</taxon>
        <taxon>Pseudomonadota</taxon>
        <taxon>Betaproteobacteria</taxon>
        <taxon>Burkholderiales</taxon>
        <taxon>Oxalobacteraceae</taxon>
        <taxon>Undibacterium</taxon>
    </lineage>
</organism>
<evidence type="ECO:0000259" key="1">
    <source>
        <dbReference type="Pfam" id="PF02627"/>
    </source>
</evidence>
<gene>
    <name evidence="2" type="ORF">H8K32_08265</name>
</gene>
<evidence type="ECO:0000313" key="3">
    <source>
        <dbReference type="Proteomes" id="UP000634011"/>
    </source>
</evidence>
<proteinExistence type="predicted"/>
<dbReference type="PANTHER" id="PTHR34846:SF7">
    <property type="entry name" value="BLL7811 PROTEIN"/>
    <property type="match status" value="1"/>
</dbReference>
<evidence type="ECO:0000313" key="2">
    <source>
        <dbReference type="EMBL" id="MBC3862087.1"/>
    </source>
</evidence>
<dbReference type="Pfam" id="PF02627">
    <property type="entry name" value="CMD"/>
    <property type="match status" value="1"/>
</dbReference>
<protein>
    <submittedName>
        <fullName evidence="2">Carboxymuconolactone decarboxylase family protein</fullName>
    </submittedName>
</protein>
<dbReference type="GO" id="GO:0051920">
    <property type="term" value="F:peroxiredoxin activity"/>
    <property type="evidence" value="ECO:0007669"/>
    <property type="project" value="InterPro"/>
</dbReference>
<comment type="caution">
    <text evidence="2">The sequence shown here is derived from an EMBL/GenBank/DDBJ whole genome shotgun (WGS) entry which is preliminary data.</text>
</comment>
<dbReference type="RefSeq" id="WP_186912005.1">
    <property type="nucleotide sequence ID" value="NZ_JACOFV010000006.1"/>
</dbReference>
<dbReference type="AlphaFoldDB" id="A0A923HCN8"/>
<dbReference type="SUPFAM" id="SSF69118">
    <property type="entry name" value="AhpD-like"/>
    <property type="match status" value="1"/>
</dbReference>
<dbReference type="Gene3D" id="1.20.1290.10">
    <property type="entry name" value="AhpD-like"/>
    <property type="match status" value="1"/>
</dbReference>
<sequence length="157" mass="16999">MSSIPILSYEEFTQTAPDVYASLLSLGKAVDASGLEKKLTELIKIRASQINHCAFCLQFHIQIARKLGISSEKIDLVAVWQEAGIFSAREKAALAWTEALTSVSDGIPDDALYAAMSEHFTQSELVFLSVAIASINQWNRIGVALCFNPPGLGQVAV</sequence>
<keyword evidence="3" id="KW-1185">Reference proteome</keyword>
<dbReference type="Proteomes" id="UP000634011">
    <property type="component" value="Unassembled WGS sequence"/>
</dbReference>
<dbReference type="InterPro" id="IPR003779">
    <property type="entry name" value="CMD-like"/>
</dbReference>
<feature type="domain" description="Carboxymuconolactone decarboxylase-like" evidence="1">
    <location>
        <begin position="17"/>
        <end position="99"/>
    </location>
</feature>
<dbReference type="PANTHER" id="PTHR34846">
    <property type="entry name" value="4-CARBOXYMUCONOLACTONE DECARBOXYLASE FAMILY PROTEIN (AFU_ORTHOLOGUE AFUA_6G11590)"/>
    <property type="match status" value="1"/>
</dbReference>
<reference evidence="2" key="1">
    <citation type="submission" date="2020-08" db="EMBL/GenBank/DDBJ databases">
        <title>Novel species isolated from subtropical streams in China.</title>
        <authorList>
            <person name="Lu H."/>
        </authorList>
    </citation>
    <scope>NUCLEOTIDE SEQUENCE</scope>
    <source>
        <strain evidence="2">KACC 12607</strain>
    </source>
</reference>